<organism evidence="4 6">
    <name type="scientific">Paenibacillus larvae subsp. larvae</name>
    <dbReference type="NCBI Taxonomy" id="147375"/>
    <lineage>
        <taxon>Bacteria</taxon>
        <taxon>Bacillati</taxon>
        <taxon>Bacillota</taxon>
        <taxon>Bacilli</taxon>
        <taxon>Bacillales</taxon>
        <taxon>Paenibacillaceae</taxon>
        <taxon>Paenibacillus</taxon>
    </lineage>
</organism>
<proteinExistence type="inferred from homology"/>
<dbReference type="SUPFAM" id="SSF56959">
    <property type="entry name" value="Leukocidin-like"/>
    <property type="match status" value="1"/>
</dbReference>
<dbReference type="PRINTS" id="PR01468">
    <property type="entry name" value="BICOMPNTOXIN"/>
</dbReference>
<protein>
    <submittedName>
        <fullName evidence="4">Alpha-toxin</fullName>
    </submittedName>
</protein>
<evidence type="ECO:0000313" key="6">
    <source>
        <dbReference type="Proteomes" id="UP000464330"/>
    </source>
</evidence>
<dbReference type="Pfam" id="PF07968">
    <property type="entry name" value="Leukocidin"/>
    <property type="match status" value="1"/>
</dbReference>
<dbReference type="EMBL" id="CP019717">
    <property type="protein sequence ID" value="QHZ52315.1"/>
    <property type="molecule type" value="Genomic_DNA"/>
</dbReference>
<evidence type="ECO:0000313" key="4">
    <source>
        <dbReference type="EMBL" id="QHZ51190.1"/>
    </source>
</evidence>
<sequence length="322" mass="36013" precursor="true">MKEKKTSVIFFKSITAVAILLGSLTLNGTSISAQVLNSSPVDIGEGAKVYNSLSTKFNDYQKIKTSLKASFIDDPHTNKKIAVITTDGSNINADRKVSFNDQDRYKGYYRAALHWASSYRMAMELNGDGQFYKVSPVNTIDKKTVSSTIGYTIGGSIGDKPSGSANWSTTVSYDQADYKTILKEDTNKKVEWNVPFVSFVNKGWGPYDRDSQTNLYGNELFMNYRDANVWAKDNFTPSDQMPALAAYSFSPAVIAVVIADKSDSSSELTVHLGRTQDKYNMQWHSVIFGAGYWEGKNEKDTSHSTYTTKYILDWNNHQLIEK</sequence>
<feature type="domain" description="Leukocidin/Hemolysin toxin" evidence="3">
    <location>
        <begin position="66"/>
        <end position="316"/>
    </location>
</feature>
<dbReference type="InterPro" id="IPR036435">
    <property type="entry name" value="Leukocidin/porin_MspA_sf"/>
</dbReference>
<accession>A0A6C0QRH9</accession>
<dbReference type="Gene3D" id="2.70.240.10">
    <property type="entry name" value="Leukocidin/porin MspA"/>
    <property type="match status" value="1"/>
</dbReference>
<keyword evidence="2" id="KW-0732">Signal</keyword>
<dbReference type="InterPro" id="IPR003963">
    <property type="entry name" value="Bi-component_toxin_staph"/>
</dbReference>
<dbReference type="Proteomes" id="UP000464330">
    <property type="component" value="Chromosome"/>
</dbReference>
<dbReference type="NCBIfam" id="TIGR01002">
    <property type="entry name" value="hlyII"/>
    <property type="match status" value="1"/>
</dbReference>
<evidence type="ECO:0000256" key="2">
    <source>
        <dbReference type="ARBA" id="ARBA00022729"/>
    </source>
</evidence>
<reference evidence="4 6" key="1">
    <citation type="journal article" date="2020" name="Int. J. Med. Microbiol.">
        <title>Discovery of Paenibacillus larvae ERIC V: Phenotypic and genomic comparison to genotypes ERIC I-IV reveal different inventories of virulence factors which correlate with epidemiological prevalences of American Foulbrood.</title>
        <authorList>
            <person name="Beims H."/>
            <person name="Bunk B."/>
            <person name="Erler S."/>
            <person name="Mohr K.I."/>
            <person name="Sproer C."/>
            <person name="Pradella S."/>
            <person name="Gunther G."/>
            <person name="Rohde M."/>
            <person name="von der Ohe W."/>
            <person name="Steinert M."/>
        </authorList>
    </citation>
    <scope>NUCLEOTIDE SEQUENCE [LARGE SCALE GENOMIC DNA]</scope>
    <source>
        <strain evidence="4">Eric_V</strain>
    </source>
</reference>
<dbReference type="GO" id="GO:0005576">
    <property type="term" value="C:extracellular region"/>
    <property type="evidence" value="ECO:0007669"/>
    <property type="project" value="InterPro"/>
</dbReference>
<evidence type="ECO:0000256" key="1">
    <source>
        <dbReference type="ARBA" id="ARBA00009831"/>
    </source>
</evidence>
<dbReference type="AlphaFoldDB" id="A0A6C0QRH9"/>
<dbReference type="RefSeq" id="WP_172423221.1">
    <property type="nucleotide sequence ID" value="NZ_CP019717.1"/>
</dbReference>
<evidence type="ECO:0000259" key="3">
    <source>
        <dbReference type="Pfam" id="PF07968"/>
    </source>
</evidence>
<dbReference type="GO" id="GO:0051715">
    <property type="term" value="P:cytolysis in another organism"/>
    <property type="evidence" value="ECO:0007669"/>
    <property type="project" value="InterPro"/>
</dbReference>
<dbReference type="InterPro" id="IPR016183">
    <property type="entry name" value="Leukocidin/Hemolysin_toxin"/>
</dbReference>
<comment type="similarity">
    <text evidence="1">Belongs to the aerolysin family.</text>
</comment>
<gene>
    <name evidence="4" type="primary">hly_1</name>
    <name evidence="5" type="synonym">hly_2</name>
    <name evidence="4" type="ORF">ERICV_02042</name>
    <name evidence="5" type="ORF">ERICV_03203</name>
</gene>
<evidence type="ECO:0000313" key="5">
    <source>
        <dbReference type="EMBL" id="QHZ52315.1"/>
    </source>
</evidence>
<dbReference type="EMBL" id="CP019717">
    <property type="protein sequence ID" value="QHZ51190.1"/>
    <property type="molecule type" value="Genomic_DNA"/>
</dbReference>
<name>A0A6C0QRH9_9BACL</name>